<reference evidence="7" key="1">
    <citation type="journal article" date="2016" name="Sci. Rep.">
        <title>Molecular characterization of firefly nuptial gifts: a multi-omics approach sheds light on postcopulatory sexual selection.</title>
        <authorList>
            <person name="Al-Wathiqui N."/>
            <person name="Fallon T.R."/>
            <person name="South A."/>
            <person name="Weng J.K."/>
            <person name="Lewis S.M."/>
        </authorList>
    </citation>
    <scope>NUCLEOTIDE SEQUENCE</scope>
</reference>
<dbReference type="Gene3D" id="3.40.50.150">
    <property type="entry name" value="Vaccinia Virus protein VP39"/>
    <property type="match status" value="1"/>
</dbReference>
<dbReference type="InterPro" id="IPR013216">
    <property type="entry name" value="Methyltransf_11"/>
</dbReference>
<dbReference type="InterPro" id="IPR010233">
    <property type="entry name" value="UbiG_MeTrfase"/>
</dbReference>
<evidence type="ECO:0000256" key="5">
    <source>
        <dbReference type="SAM" id="Phobius"/>
    </source>
</evidence>
<dbReference type="GO" id="GO:0005739">
    <property type="term" value="C:mitochondrion"/>
    <property type="evidence" value="ECO:0007669"/>
    <property type="project" value="TreeGrafter"/>
</dbReference>
<evidence type="ECO:0000256" key="2">
    <source>
        <dbReference type="ARBA" id="ARBA00022679"/>
    </source>
</evidence>
<evidence type="ECO:0000256" key="1">
    <source>
        <dbReference type="ARBA" id="ARBA00022603"/>
    </source>
</evidence>
<dbReference type="GeneID" id="116177090"/>
<dbReference type="InterPro" id="IPR029063">
    <property type="entry name" value="SAM-dependent_MTases_sf"/>
</dbReference>
<dbReference type="GO" id="GO:0032259">
    <property type="term" value="P:methylation"/>
    <property type="evidence" value="ECO:0007669"/>
    <property type="project" value="UniProtKB-KW"/>
</dbReference>
<sequence length="253" mass="28771">MLAIPCPSMDAEEAKYFTKMSSVWWDTKGPYRTQFFFDSMIVPFIIEQIVNNQKSRHENFSDDQPLNGLKILEIGCGGGIVTEKMSRKGGDITGIDVNLAIINVAKNHLKLDPTITNVEYRLQSVEEHCLDNFEKYDVIILNTVLQHIVDKEPFLQCCIKCLKPGGSAFIGGMSQTWMGWFVGIFLAELLGILPRGTSDWNKFITLEGIGRIVEKFKCRFVDSRGIFYNVLTGNFFYLRSTSLSFIGHFRKDI</sequence>
<dbReference type="GO" id="GO:0061542">
    <property type="term" value="F:3-demethylubiquinol 3-O-methyltransferase activity"/>
    <property type="evidence" value="ECO:0007669"/>
    <property type="project" value="InterPro"/>
</dbReference>
<dbReference type="AlphaFoldDB" id="A0A1Y1NDR4"/>
<evidence type="ECO:0000313" key="7">
    <source>
        <dbReference type="EMBL" id="JAV96094.1"/>
    </source>
</evidence>
<dbReference type="CDD" id="cd02440">
    <property type="entry name" value="AdoMet_MTases"/>
    <property type="match status" value="1"/>
</dbReference>
<protein>
    <recommendedName>
        <fullName evidence="6">Methyltransferase type 11 domain-containing protein</fullName>
    </recommendedName>
</protein>
<dbReference type="OrthoDB" id="3265906at2759"/>
<keyword evidence="5" id="KW-0472">Membrane</keyword>
<keyword evidence="5" id="KW-0812">Transmembrane</keyword>
<evidence type="ECO:0000259" key="6">
    <source>
        <dbReference type="Pfam" id="PF08241"/>
    </source>
</evidence>
<dbReference type="EMBL" id="GEZM01005561">
    <property type="protein sequence ID" value="JAV96094.1"/>
    <property type="molecule type" value="Transcribed_RNA"/>
</dbReference>
<organism evidence="7">
    <name type="scientific">Photinus pyralis</name>
    <name type="common">Common eastern firefly</name>
    <name type="synonym">Lampyris pyralis</name>
    <dbReference type="NCBI Taxonomy" id="7054"/>
    <lineage>
        <taxon>Eukaryota</taxon>
        <taxon>Metazoa</taxon>
        <taxon>Ecdysozoa</taxon>
        <taxon>Arthropoda</taxon>
        <taxon>Hexapoda</taxon>
        <taxon>Insecta</taxon>
        <taxon>Pterygota</taxon>
        <taxon>Neoptera</taxon>
        <taxon>Endopterygota</taxon>
        <taxon>Coleoptera</taxon>
        <taxon>Polyphaga</taxon>
        <taxon>Elateriformia</taxon>
        <taxon>Elateroidea</taxon>
        <taxon>Lampyridae</taxon>
        <taxon>Lampyrinae</taxon>
        <taxon>Photinus</taxon>
    </lineage>
</organism>
<dbReference type="KEGG" id="ppyr:116177090"/>
<accession>A0A1Y1NDR4</accession>
<dbReference type="PANTHER" id="PTHR43464">
    <property type="entry name" value="METHYLTRANSFERASE"/>
    <property type="match status" value="1"/>
</dbReference>
<evidence type="ECO:0000256" key="3">
    <source>
        <dbReference type="ARBA" id="ARBA00022688"/>
    </source>
</evidence>
<keyword evidence="2" id="KW-0808">Transferase</keyword>
<dbReference type="NCBIfam" id="TIGR01983">
    <property type="entry name" value="UbiG"/>
    <property type="match status" value="1"/>
</dbReference>
<feature type="transmembrane region" description="Helical" evidence="5">
    <location>
        <begin position="177"/>
        <end position="193"/>
    </location>
</feature>
<keyword evidence="4" id="KW-0949">S-adenosyl-L-methionine</keyword>
<dbReference type="Pfam" id="PF08241">
    <property type="entry name" value="Methyltransf_11"/>
    <property type="match status" value="1"/>
</dbReference>
<dbReference type="GO" id="GO:0010420">
    <property type="term" value="F:polyprenyldihydroxybenzoate methyltransferase activity"/>
    <property type="evidence" value="ECO:0007669"/>
    <property type="project" value="InterPro"/>
</dbReference>
<dbReference type="SUPFAM" id="SSF53335">
    <property type="entry name" value="S-adenosyl-L-methionine-dependent methyltransferases"/>
    <property type="match status" value="1"/>
</dbReference>
<keyword evidence="1" id="KW-0489">Methyltransferase</keyword>
<evidence type="ECO:0000256" key="4">
    <source>
        <dbReference type="ARBA" id="ARBA00022691"/>
    </source>
</evidence>
<feature type="domain" description="Methyltransferase type 11" evidence="6">
    <location>
        <begin position="72"/>
        <end position="170"/>
    </location>
</feature>
<name>A0A1Y1NDR4_PHOPY</name>
<keyword evidence="5" id="KW-1133">Transmembrane helix</keyword>
<dbReference type="RefSeq" id="XP_031351823.1">
    <property type="nucleotide sequence ID" value="XM_031495963.1"/>
</dbReference>
<keyword evidence="3" id="KW-0831">Ubiquinone biosynthesis</keyword>
<dbReference type="PANTHER" id="PTHR43464:SF19">
    <property type="entry name" value="UBIQUINONE BIOSYNTHESIS O-METHYLTRANSFERASE, MITOCHONDRIAL"/>
    <property type="match status" value="1"/>
</dbReference>
<proteinExistence type="predicted"/>